<dbReference type="RefSeq" id="WP_045232421.1">
    <property type="nucleotide sequence ID" value="NZ_BBJU01000029.1"/>
</dbReference>
<dbReference type="GO" id="GO:0071555">
    <property type="term" value="P:cell wall organization"/>
    <property type="evidence" value="ECO:0007669"/>
    <property type="project" value="InterPro"/>
</dbReference>
<gene>
    <name evidence="3" type="ORF">RRU01S_29_00120</name>
</gene>
<evidence type="ECO:0000259" key="2">
    <source>
        <dbReference type="Pfam" id="PF00345"/>
    </source>
</evidence>
<dbReference type="InterPro" id="IPR050643">
    <property type="entry name" value="Periplasmic_pilus_chap"/>
</dbReference>
<protein>
    <submittedName>
        <fullName evidence="3">Putative fimbrial chaperone</fullName>
    </submittedName>
</protein>
<dbReference type="InterPro" id="IPR008962">
    <property type="entry name" value="PapD-like_sf"/>
</dbReference>
<evidence type="ECO:0000313" key="4">
    <source>
        <dbReference type="Proteomes" id="UP000028701"/>
    </source>
</evidence>
<feature type="signal peptide" evidence="1">
    <location>
        <begin position="1"/>
        <end position="21"/>
    </location>
</feature>
<dbReference type="OrthoDB" id="511700at2"/>
<comment type="caution">
    <text evidence="3">The sequence shown here is derived from an EMBL/GenBank/DDBJ whole genome shotgun (WGS) entry which is preliminary data.</text>
</comment>
<dbReference type="GO" id="GO:0030288">
    <property type="term" value="C:outer membrane-bounded periplasmic space"/>
    <property type="evidence" value="ECO:0007669"/>
    <property type="project" value="InterPro"/>
</dbReference>
<organism evidence="3 4">
    <name type="scientific">Agrobacterium rubi TR3 = NBRC 13261</name>
    <dbReference type="NCBI Taxonomy" id="1368415"/>
    <lineage>
        <taxon>Bacteria</taxon>
        <taxon>Pseudomonadati</taxon>
        <taxon>Pseudomonadota</taxon>
        <taxon>Alphaproteobacteria</taxon>
        <taxon>Hyphomicrobiales</taxon>
        <taxon>Rhizobiaceae</taxon>
        <taxon>Rhizobium/Agrobacterium group</taxon>
        <taxon>Agrobacterium</taxon>
    </lineage>
</organism>
<dbReference type="SUPFAM" id="SSF49354">
    <property type="entry name" value="PapD-like"/>
    <property type="match status" value="1"/>
</dbReference>
<keyword evidence="1" id="KW-0732">Signal</keyword>
<sequence>MRLFTLAAALFAGLYLSPSHAASLRVAPVVLDLTAPTASSSLRIWNDAQNPINVQVRVFRWTQQNGADVYTPVSDVVASPPMTQLKPGAENLVRIVRLSKKVVKAEESYRVIVDELPSPTNRQTGMVNLVIRHSIPVFFSAPSITDAQPIWSVTPQADGYRVSVSNKGAKRLRIANLKLSVGSGKAVAEHSGLVGYVLGDSVATWVVPASGGKQSGGTLKVSADSEGGTVNATARVIGG</sequence>
<proteinExistence type="predicted"/>
<dbReference type="PANTHER" id="PTHR30251:SF4">
    <property type="entry name" value="SLR1668 PROTEIN"/>
    <property type="match status" value="1"/>
</dbReference>
<evidence type="ECO:0000256" key="1">
    <source>
        <dbReference type="SAM" id="SignalP"/>
    </source>
</evidence>
<dbReference type="Gene3D" id="2.60.40.10">
    <property type="entry name" value="Immunoglobulins"/>
    <property type="match status" value="1"/>
</dbReference>
<dbReference type="EMBL" id="BBJU01000029">
    <property type="protein sequence ID" value="GAK72895.1"/>
    <property type="molecule type" value="Genomic_DNA"/>
</dbReference>
<dbReference type="Pfam" id="PF00345">
    <property type="entry name" value="PapD_N"/>
    <property type="match status" value="1"/>
</dbReference>
<name>A0A081D1U9_9HYPH</name>
<evidence type="ECO:0000313" key="3">
    <source>
        <dbReference type="EMBL" id="GAK72895.1"/>
    </source>
</evidence>
<dbReference type="PANTHER" id="PTHR30251">
    <property type="entry name" value="PILUS ASSEMBLY CHAPERONE"/>
    <property type="match status" value="1"/>
</dbReference>
<dbReference type="InterPro" id="IPR016147">
    <property type="entry name" value="Pili_assmbl_chaperone_N"/>
</dbReference>
<dbReference type="AlphaFoldDB" id="A0A081D1U9"/>
<dbReference type="eggNOG" id="COG3121">
    <property type="taxonomic scope" value="Bacteria"/>
</dbReference>
<dbReference type="InterPro" id="IPR013783">
    <property type="entry name" value="Ig-like_fold"/>
</dbReference>
<reference evidence="3 4" key="1">
    <citation type="submission" date="2014-08" db="EMBL/GenBank/DDBJ databases">
        <title>Whole genome shotgun sequence of Rhizobium rubi NBRC 13261.</title>
        <authorList>
            <person name="Katano-Makiyama Y."/>
            <person name="Hosoyama A."/>
            <person name="Hashimoto M."/>
            <person name="Hosoyama Y."/>
            <person name="Noguchi M."/>
            <person name="Tsuchikane K."/>
            <person name="Uohara A."/>
            <person name="Ohji S."/>
            <person name="Ichikawa N."/>
            <person name="Kimura A."/>
            <person name="Yamazoe A."/>
            <person name="Fujita N."/>
        </authorList>
    </citation>
    <scope>NUCLEOTIDE SEQUENCE [LARGE SCALE GENOMIC DNA]</scope>
    <source>
        <strain evidence="3 4">NBRC 13261</strain>
    </source>
</reference>
<dbReference type="Proteomes" id="UP000028701">
    <property type="component" value="Unassembled WGS sequence"/>
</dbReference>
<feature type="domain" description="Pili assembly chaperone N-terminal" evidence="2">
    <location>
        <begin position="24"/>
        <end position="140"/>
    </location>
</feature>
<accession>A0A081D1U9</accession>
<feature type="chain" id="PRO_5001756292" evidence="1">
    <location>
        <begin position="22"/>
        <end position="239"/>
    </location>
</feature>